<keyword evidence="5 8" id="KW-1133">Transmembrane helix</keyword>
<dbReference type="InterPro" id="IPR005829">
    <property type="entry name" value="Sugar_transporter_CS"/>
</dbReference>
<dbReference type="PROSITE" id="PS00216">
    <property type="entry name" value="SUGAR_TRANSPORT_1"/>
    <property type="match status" value="1"/>
</dbReference>
<feature type="transmembrane region" description="Helical" evidence="8">
    <location>
        <begin position="60"/>
        <end position="84"/>
    </location>
</feature>
<dbReference type="PANTHER" id="PTHR23503:SF8">
    <property type="entry name" value="FACILITATED GLUCOSE TRANSPORTER PROTEIN 1"/>
    <property type="match status" value="1"/>
</dbReference>
<accession>A0A1Z8JPC4</accession>
<evidence type="ECO:0000256" key="8">
    <source>
        <dbReference type="SAM" id="Phobius"/>
    </source>
</evidence>
<evidence type="ECO:0000256" key="2">
    <source>
        <dbReference type="ARBA" id="ARBA00010992"/>
    </source>
</evidence>
<evidence type="ECO:0000313" key="10">
    <source>
        <dbReference type="EMBL" id="OUT22410.1"/>
    </source>
</evidence>
<dbReference type="InterPro" id="IPR036259">
    <property type="entry name" value="MFS_trans_sf"/>
</dbReference>
<feature type="transmembrane region" description="Helical" evidence="8">
    <location>
        <begin position="346"/>
        <end position="368"/>
    </location>
</feature>
<evidence type="ECO:0000256" key="3">
    <source>
        <dbReference type="ARBA" id="ARBA00022448"/>
    </source>
</evidence>
<evidence type="ECO:0000259" key="9">
    <source>
        <dbReference type="PROSITE" id="PS50850"/>
    </source>
</evidence>
<dbReference type="PRINTS" id="PR00171">
    <property type="entry name" value="SUGRTRNSPORT"/>
</dbReference>
<keyword evidence="4 8" id="KW-0812">Transmembrane</keyword>
<feature type="transmembrane region" description="Helical" evidence="8">
    <location>
        <begin position="193"/>
        <end position="210"/>
    </location>
</feature>
<dbReference type="GO" id="GO:0016020">
    <property type="term" value="C:membrane"/>
    <property type="evidence" value="ECO:0007669"/>
    <property type="project" value="UniProtKB-SubCell"/>
</dbReference>
<organism evidence="10 11">
    <name type="scientific">Pichia kudriavzevii</name>
    <name type="common">Yeast</name>
    <name type="synonym">Issatchenkia orientalis</name>
    <dbReference type="NCBI Taxonomy" id="4909"/>
    <lineage>
        <taxon>Eukaryota</taxon>
        <taxon>Fungi</taxon>
        <taxon>Dikarya</taxon>
        <taxon>Ascomycota</taxon>
        <taxon>Saccharomycotina</taxon>
        <taxon>Pichiomycetes</taxon>
        <taxon>Pichiales</taxon>
        <taxon>Pichiaceae</taxon>
        <taxon>Pichia</taxon>
    </lineage>
</organism>
<reference evidence="10 11" key="1">
    <citation type="submission" date="2017-05" db="EMBL/GenBank/DDBJ databases">
        <title>The Genome Sequence of Candida krusei Ckrusei653.</title>
        <authorList>
            <person name="Cuomo C."/>
            <person name="Forche A."/>
            <person name="Young S."/>
            <person name="Abouelleil A."/>
            <person name="Cao P."/>
            <person name="Chapman S."/>
            <person name="Cusick C."/>
            <person name="Shea T."/>
            <person name="Nusbaum C."/>
            <person name="Birren B."/>
        </authorList>
    </citation>
    <scope>NUCLEOTIDE SEQUENCE [LARGE SCALE GENOMIC DNA]</scope>
    <source>
        <strain evidence="10 11">Ckrusei653</strain>
    </source>
</reference>
<feature type="domain" description="Major facilitator superfamily (MFS) profile" evidence="9">
    <location>
        <begin position="35"/>
        <end position="462"/>
    </location>
</feature>
<feature type="transmembrane region" description="Helical" evidence="8">
    <location>
        <begin position="374"/>
        <end position="397"/>
    </location>
</feature>
<evidence type="ECO:0000256" key="6">
    <source>
        <dbReference type="ARBA" id="ARBA00023136"/>
    </source>
</evidence>
<evidence type="ECO:0000313" key="11">
    <source>
        <dbReference type="Proteomes" id="UP000195871"/>
    </source>
</evidence>
<dbReference type="EMBL" id="NHMM01000003">
    <property type="protein sequence ID" value="OUT22410.1"/>
    <property type="molecule type" value="Genomic_DNA"/>
</dbReference>
<dbReference type="InterPro" id="IPR005828">
    <property type="entry name" value="MFS_sugar_transport-like"/>
</dbReference>
<comment type="similarity">
    <text evidence="2 7">Belongs to the major facilitator superfamily. Sugar transporter (TC 2.A.1.1) family.</text>
</comment>
<dbReference type="Gene3D" id="1.20.1250.20">
    <property type="entry name" value="MFS general substrate transporter like domains"/>
    <property type="match status" value="1"/>
</dbReference>
<dbReference type="VEuPathDB" id="FungiDB:C5L36_0D01730"/>
<comment type="subcellular location">
    <subcellularLocation>
        <location evidence="1">Membrane</location>
        <topology evidence="1">Multi-pass membrane protein</topology>
    </subcellularLocation>
</comment>
<dbReference type="PROSITE" id="PS50850">
    <property type="entry name" value="MFS"/>
    <property type="match status" value="1"/>
</dbReference>
<dbReference type="AlphaFoldDB" id="A0A1Z8JPC4"/>
<dbReference type="InterPro" id="IPR045263">
    <property type="entry name" value="GLUT"/>
</dbReference>
<dbReference type="PANTHER" id="PTHR23503">
    <property type="entry name" value="SOLUTE CARRIER FAMILY 2"/>
    <property type="match status" value="1"/>
</dbReference>
<feature type="transmembrane region" description="Helical" evidence="8">
    <location>
        <begin position="159"/>
        <end position="181"/>
    </location>
</feature>
<feature type="transmembrane region" description="Helical" evidence="8">
    <location>
        <begin position="284"/>
        <end position="306"/>
    </location>
</feature>
<feature type="transmembrane region" description="Helical" evidence="8">
    <location>
        <begin position="28"/>
        <end position="48"/>
    </location>
</feature>
<dbReference type="InterPro" id="IPR020846">
    <property type="entry name" value="MFS_dom"/>
</dbReference>
<feature type="transmembrane region" description="Helical" evidence="8">
    <location>
        <begin position="96"/>
        <end position="115"/>
    </location>
</feature>
<proteinExistence type="inferred from homology"/>
<evidence type="ECO:0000256" key="7">
    <source>
        <dbReference type="RuleBase" id="RU003346"/>
    </source>
</evidence>
<dbReference type="Pfam" id="PF00083">
    <property type="entry name" value="Sugar_tr"/>
    <property type="match status" value="1"/>
</dbReference>
<comment type="caution">
    <text evidence="10">The sequence shown here is derived from an EMBL/GenBank/DDBJ whole genome shotgun (WGS) entry which is preliminary data.</text>
</comment>
<name>A0A1Z8JPC4_PICKU</name>
<protein>
    <recommendedName>
        <fullName evidence="9">Major facilitator superfamily (MFS) profile domain-containing protein</fullName>
    </recommendedName>
</protein>
<feature type="transmembrane region" description="Helical" evidence="8">
    <location>
        <begin position="318"/>
        <end position="339"/>
    </location>
</feature>
<dbReference type="Proteomes" id="UP000195871">
    <property type="component" value="Unassembled WGS sequence"/>
</dbReference>
<dbReference type="NCBIfam" id="TIGR00879">
    <property type="entry name" value="SP"/>
    <property type="match status" value="1"/>
</dbReference>
<dbReference type="InterPro" id="IPR003663">
    <property type="entry name" value="Sugar/inositol_transpt"/>
</dbReference>
<evidence type="ECO:0000256" key="5">
    <source>
        <dbReference type="ARBA" id="ARBA00022989"/>
    </source>
</evidence>
<gene>
    <name evidence="10" type="ORF">CAS74_002137</name>
</gene>
<evidence type="ECO:0000256" key="4">
    <source>
        <dbReference type="ARBA" id="ARBA00022692"/>
    </source>
</evidence>
<dbReference type="SUPFAM" id="SSF103473">
    <property type="entry name" value="MFS general substrate transporter"/>
    <property type="match status" value="1"/>
</dbReference>
<dbReference type="GO" id="GO:0015149">
    <property type="term" value="F:hexose transmembrane transporter activity"/>
    <property type="evidence" value="ECO:0007669"/>
    <property type="project" value="TreeGrafter"/>
</dbReference>
<keyword evidence="3 7" id="KW-0813">Transport</keyword>
<sequence>MRTNISNPNMVRDSSLSPLIDVRGKSGWSVPLTLAVAISCLASVQYGFHMSELNAPSKYIRLALGLTPSQLGLVTSIFSIGGLVSTTTASYISTGYGLRSSFTITSICYIIGSFIESHSSSYFELLVGRFISGLGAGFAIVYVPVYVNDISPVELRGILGSMTQISVNFGILLAQLLAIRWNDLQQWKNILEIGWIIGILQLFSVYFWLLESPKWLIIRAESANEELGVHNLIQLRNSPDVRDEVDTWKMEKNAHLALAAANPNLKNIGFWNYLSDRHYYNSRVIATFMMVGQQLAGINSVIFYGVDILNKVFPTYSLLANILISLGNMVITAVSSLFLDRAGRKPLLLISLTAMMVSLIILSIGILLNSSSFSVAAIFTYVGSFAIGCGPIPFLIVSEVSQVEVKDVAQSWATDCNWASVFIVGSMFPILNTMIGGWVYLIFAFVCLIFLAFVYLFVPETKGCHTYEEVWGHRQD</sequence>
<evidence type="ECO:0000256" key="1">
    <source>
        <dbReference type="ARBA" id="ARBA00004141"/>
    </source>
</evidence>
<feature type="transmembrane region" description="Helical" evidence="8">
    <location>
        <begin position="437"/>
        <end position="458"/>
    </location>
</feature>
<keyword evidence="6 8" id="KW-0472">Membrane</keyword>
<feature type="transmembrane region" description="Helical" evidence="8">
    <location>
        <begin position="409"/>
        <end position="431"/>
    </location>
</feature>
<feature type="transmembrane region" description="Helical" evidence="8">
    <location>
        <begin position="127"/>
        <end position="147"/>
    </location>
</feature>